<feature type="domain" description="Histidine kinase/HSP90-like ATPase" evidence="2">
    <location>
        <begin position="109"/>
        <end position="210"/>
    </location>
</feature>
<keyword evidence="1" id="KW-0418">Kinase</keyword>
<dbReference type="SUPFAM" id="SSF55874">
    <property type="entry name" value="ATPase domain of HSP90 chaperone/DNA topoisomerase II/histidine kinase"/>
    <property type="match status" value="1"/>
</dbReference>
<dbReference type="Pfam" id="PF13581">
    <property type="entry name" value="HATPase_c_2"/>
    <property type="match status" value="1"/>
</dbReference>
<dbReference type="Proteomes" id="UP001501666">
    <property type="component" value="Unassembled WGS sequence"/>
</dbReference>
<reference evidence="3 4" key="1">
    <citation type="journal article" date="2019" name="Int. J. Syst. Evol. Microbiol.">
        <title>The Global Catalogue of Microorganisms (GCM) 10K type strain sequencing project: providing services to taxonomists for standard genome sequencing and annotation.</title>
        <authorList>
            <consortium name="The Broad Institute Genomics Platform"/>
            <consortium name="The Broad Institute Genome Sequencing Center for Infectious Disease"/>
            <person name="Wu L."/>
            <person name="Ma J."/>
        </authorList>
    </citation>
    <scope>NUCLEOTIDE SEQUENCE [LARGE SCALE GENOMIC DNA]</scope>
    <source>
        <strain evidence="3 4">JCM 6835</strain>
    </source>
</reference>
<dbReference type="PANTHER" id="PTHR35526">
    <property type="entry name" value="ANTI-SIGMA-F FACTOR RSBW-RELATED"/>
    <property type="match status" value="1"/>
</dbReference>
<evidence type="ECO:0000313" key="3">
    <source>
        <dbReference type="EMBL" id="GAA2703109.1"/>
    </source>
</evidence>
<evidence type="ECO:0000256" key="1">
    <source>
        <dbReference type="ARBA" id="ARBA00022527"/>
    </source>
</evidence>
<accession>A0ABN3THL7</accession>
<dbReference type="InterPro" id="IPR036890">
    <property type="entry name" value="HATPase_C_sf"/>
</dbReference>
<dbReference type="InterPro" id="IPR050267">
    <property type="entry name" value="Anti-sigma-factor_SerPK"/>
</dbReference>
<proteinExistence type="predicted"/>
<name>A0ABN3THL7_9ACTN</name>
<dbReference type="EMBL" id="BAAATE010000095">
    <property type="protein sequence ID" value="GAA2703109.1"/>
    <property type="molecule type" value="Genomic_DNA"/>
</dbReference>
<keyword evidence="1" id="KW-0723">Serine/threonine-protein kinase</keyword>
<protein>
    <recommendedName>
        <fullName evidence="2">Histidine kinase/HSP90-like ATPase domain-containing protein</fullName>
    </recommendedName>
</protein>
<keyword evidence="1" id="KW-0808">Transferase</keyword>
<gene>
    <name evidence="3" type="ORF">GCM10010412_101290</name>
</gene>
<organism evidence="3 4">
    <name type="scientific">Nonomuraea recticatena</name>
    <dbReference type="NCBI Taxonomy" id="46178"/>
    <lineage>
        <taxon>Bacteria</taxon>
        <taxon>Bacillati</taxon>
        <taxon>Actinomycetota</taxon>
        <taxon>Actinomycetes</taxon>
        <taxon>Streptosporangiales</taxon>
        <taxon>Streptosporangiaceae</taxon>
        <taxon>Nonomuraea</taxon>
    </lineage>
</organism>
<dbReference type="InterPro" id="IPR003594">
    <property type="entry name" value="HATPase_dom"/>
</dbReference>
<dbReference type="Gene3D" id="3.30.565.10">
    <property type="entry name" value="Histidine kinase-like ATPase, C-terminal domain"/>
    <property type="match status" value="1"/>
</dbReference>
<keyword evidence="4" id="KW-1185">Reference proteome</keyword>
<dbReference type="PANTHER" id="PTHR35526:SF3">
    <property type="entry name" value="ANTI-SIGMA-F FACTOR RSBW"/>
    <property type="match status" value="1"/>
</dbReference>
<dbReference type="CDD" id="cd16936">
    <property type="entry name" value="HATPase_RsbW-like"/>
    <property type="match status" value="1"/>
</dbReference>
<dbReference type="RefSeq" id="WP_346158393.1">
    <property type="nucleotide sequence ID" value="NZ_BAAATE010000095.1"/>
</dbReference>
<evidence type="ECO:0000259" key="2">
    <source>
        <dbReference type="Pfam" id="PF13581"/>
    </source>
</evidence>
<comment type="caution">
    <text evidence="3">The sequence shown here is derived from an EMBL/GenBank/DDBJ whole genome shotgun (WGS) entry which is preliminary data.</text>
</comment>
<sequence length="218" mass="23868">MTGSRGERLGWRRESAAIALLTFAVDAETPVPAAGRRYADQAMAMPHQAYDIHGGLPRLFGRLQFQAGGLGGLIRDGLEVVARAFDWRAADSNRARTASWRLAPELVSVPRSRCLTRARLARWGLRDQTAELLVSELVTNAVCHGRGPVLLTLFAEDGLLRCEVGDAEDTLPEMRSAYKDDESGRGLFLLDMLSCCWGTDRTSAGKVVWFELPVKGPA</sequence>
<evidence type="ECO:0000313" key="4">
    <source>
        <dbReference type="Proteomes" id="UP001501666"/>
    </source>
</evidence>